<dbReference type="InterPro" id="IPR029065">
    <property type="entry name" value="Enolase_C-like"/>
</dbReference>
<dbReference type="Proteomes" id="UP000542342">
    <property type="component" value="Unassembled WGS sequence"/>
</dbReference>
<dbReference type="GO" id="GO:0016855">
    <property type="term" value="F:racemase and epimerase activity, acting on amino acids and derivatives"/>
    <property type="evidence" value="ECO:0007669"/>
    <property type="project" value="UniProtKB-UniRule"/>
</dbReference>
<dbReference type="EMBL" id="JACEFB010000004">
    <property type="protein sequence ID" value="MBA2226077.1"/>
    <property type="molecule type" value="Genomic_DNA"/>
</dbReference>
<name>A0A7V8VE36_9BACT</name>
<feature type="binding site" evidence="5">
    <location>
        <position position="233"/>
    </location>
    <ligand>
        <name>Mg(2+)</name>
        <dbReference type="ChEBI" id="CHEBI:18420"/>
    </ligand>
</feature>
<dbReference type="Gene3D" id="3.30.390.10">
    <property type="entry name" value="Enolase-like, N-terminal domain"/>
    <property type="match status" value="1"/>
</dbReference>
<dbReference type="InterPro" id="IPR013342">
    <property type="entry name" value="Mandelate_racemase_C"/>
</dbReference>
<evidence type="ECO:0000256" key="6">
    <source>
        <dbReference type="RuleBase" id="RU366006"/>
    </source>
</evidence>
<dbReference type="InterPro" id="IPR036849">
    <property type="entry name" value="Enolase-like_C_sf"/>
</dbReference>
<organism evidence="8 9">
    <name type="scientific">Thermogemmata fonticola</name>
    <dbReference type="NCBI Taxonomy" id="2755323"/>
    <lineage>
        <taxon>Bacteria</taxon>
        <taxon>Pseudomonadati</taxon>
        <taxon>Planctomycetota</taxon>
        <taxon>Planctomycetia</taxon>
        <taxon>Gemmatales</taxon>
        <taxon>Gemmataceae</taxon>
        <taxon>Thermogemmata</taxon>
    </lineage>
</organism>
<dbReference type="CDD" id="cd03319">
    <property type="entry name" value="L-Ala-DL-Glu_epimerase"/>
    <property type="match status" value="1"/>
</dbReference>
<reference evidence="8 9" key="1">
    <citation type="submission" date="2020-07" db="EMBL/GenBank/DDBJ databases">
        <title>Thermogemmata thermophila gen. nov., sp. nov., a novel moderate thermophilic planctomycete from a Kamchatka hot spring.</title>
        <authorList>
            <person name="Elcheninov A.G."/>
            <person name="Podosokorskaya O.A."/>
            <person name="Kovaleva O.L."/>
            <person name="Novikov A."/>
            <person name="Bonch-Osmolovskaya E.A."/>
            <person name="Toshchakov S.V."/>
            <person name="Kublanov I.V."/>
        </authorList>
    </citation>
    <scope>NUCLEOTIDE SEQUENCE [LARGE SCALE GENOMIC DNA]</scope>
    <source>
        <strain evidence="8 9">2918</strain>
    </source>
</reference>
<dbReference type="PANTHER" id="PTHR48073:SF2">
    <property type="entry name" value="O-SUCCINYLBENZOATE SYNTHASE"/>
    <property type="match status" value="1"/>
</dbReference>
<comment type="caution">
    <text evidence="8">The sequence shown here is derived from an EMBL/GenBank/DDBJ whole genome shotgun (WGS) entry which is preliminary data.</text>
</comment>
<feature type="binding site" evidence="5">
    <location>
        <position position="258"/>
    </location>
    <ligand>
        <name>Mg(2+)</name>
        <dbReference type="ChEBI" id="CHEBI:18420"/>
    </ligand>
</feature>
<protein>
    <recommendedName>
        <fullName evidence="6">Dipeptide epimerase</fullName>
        <ecNumber evidence="6">5.1.1.-</ecNumber>
    </recommendedName>
</protein>
<evidence type="ECO:0000259" key="7">
    <source>
        <dbReference type="SMART" id="SM00922"/>
    </source>
</evidence>
<proteinExistence type="inferred from homology"/>
<feature type="binding site" evidence="5">
    <location>
        <position position="207"/>
    </location>
    <ligand>
        <name>Mg(2+)</name>
        <dbReference type="ChEBI" id="CHEBI:18420"/>
    </ligand>
</feature>
<evidence type="ECO:0000256" key="3">
    <source>
        <dbReference type="ARBA" id="ARBA00022842"/>
    </source>
</evidence>
<dbReference type="SFLD" id="SFLDG00180">
    <property type="entry name" value="muconate_cycloisomerase"/>
    <property type="match status" value="1"/>
</dbReference>
<dbReference type="SMART" id="SM00922">
    <property type="entry name" value="MR_MLE"/>
    <property type="match status" value="1"/>
</dbReference>
<dbReference type="Gene3D" id="3.20.20.120">
    <property type="entry name" value="Enolase-like C-terminal domain"/>
    <property type="match status" value="1"/>
</dbReference>
<dbReference type="RefSeq" id="WP_194537507.1">
    <property type="nucleotide sequence ID" value="NZ_JACEFB010000004.1"/>
</dbReference>
<dbReference type="SFLD" id="SFLDS00001">
    <property type="entry name" value="Enolase"/>
    <property type="match status" value="1"/>
</dbReference>
<sequence>MRVVELEALQVRIPLKRRVTHASHSRSETENLVVRCILSDGSVGYGEGVPREYVTGETIDTCWELLRRSALEEQLGEEIPDFVAGVRLAERLQIAPVEEDERQIIGKATRCAVELALLDACGRAFGEPLSRVAEILAPELYQFRPQVRYSGILANPRGWKRRLYPLVYRWTGFEHVKVKVGIKGEDEVKRLSVLRRYLGRRIDLRVDANEAWSAGEVIERIRELEPFGISCVEQPVAQEEVSCLAEVRRQVRIPIMLDESVCSLRDAELAIRHGWCDLFNIRLSKCGGFIPSLRLVQLARQHGLGCQLGCQVGETAILSAAGRHFATSVGGLRYLEGSYDRYLVREWLSREDITIGWGGRAPALAGCGLGVTIEPQRLAVVAVRREMLIGCGRKSE</sequence>
<dbReference type="SUPFAM" id="SSF51604">
    <property type="entry name" value="Enolase C-terminal domain-like"/>
    <property type="match status" value="1"/>
</dbReference>
<dbReference type="Pfam" id="PF13378">
    <property type="entry name" value="MR_MLE_C"/>
    <property type="match status" value="1"/>
</dbReference>
<comment type="cofactor">
    <cofactor evidence="5 6">
        <name>Mg(2+)</name>
        <dbReference type="ChEBI" id="CHEBI:18420"/>
    </cofactor>
    <text evidence="5 6">Binds 1 Mg(2+) ion per subunit.</text>
</comment>
<keyword evidence="2 5" id="KW-0479">Metal-binding</keyword>
<evidence type="ECO:0000256" key="5">
    <source>
        <dbReference type="PIRSR" id="PIRSR634603-3"/>
    </source>
</evidence>
<dbReference type="InterPro" id="IPR029017">
    <property type="entry name" value="Enolase-like_N"/>
</dbReference>
<evidence type="ECO:0000256" key="1">
    <source>
        <dbReference type="ARBA" id="ARBA00008031"/>
    </source>
</evidence>
<evidence type="ECO:0000256" key="4">
    <source>
        <dbReference type="ARBA" id="ARBA00023235"/>
    </source>
</evidence>
<evidence type="ECO:0000256" key="2">
    <source>
        <dbReference type="ARBA" id="ARBA00022723"/>
    </source>
</evidence>
<gene>
    <name evidence="8" type="ORF">H0921_07865</name>
</gene>
<dbReference type="EC" id="5.1.1.-" evidence="6"/>
<evidence type="ECO:0000313" key="8">
    <source>
        <dbReference type="EMBL" id="MBA2226077.1"/>
    </source>
</evidence>
<feature type="domain" description="Mandelate racemase/muconate lactonizing enzyme C-terminal" evidence="7">
    <location>
        <begin position="160"/>
        <end position="254"/>
    </location>
</feature>
<dbReference type="SUPFAM" id="SSF54826">
    <property type="entry name" value="Enolase N-terminal domain-like"/>
    <property type="match status" value="1"/>
</dbReference>
<evidence type="ECO:0000313" key="9">
    <source>
        <dbReference type="Proteomes" id="UP000542342"/>
    </source>
</evidence>
<comment type="similarity">
    <text evidence="1 6">Belongs to the mandelate racemase/muconate lactonizing enzyme family.</text>
</comment>
<keyword evidence="3 5" id="KW-0460">Magnesium</keyword>
<dbReference type="AlphaFoldDB" id="A0A7V8VE36"/>
<keyword evidence="4 6" id="KW-0413">Isomerase</keyword>
<keyword evidence="9" id="KW-1185">Reference proteome</keyword>
<dbReference type="GO" id="GO:0046872">
    <property type="term" value="F:metal ion binding"/>
    <property type="evidence" value="ECO:0007669"/>
    <property type="project" value="UniProtKB-KW"/>
</dbReference>
<dbReference type="InterPro" id="IPR034603">
    <property type="entry name" value="Dipeptide_epimerase"/>
</dbReference>
<accession>A0A7V8VE36</accession>
<dbReference type="PANTHER" id="PTHR48073">
    <property type="entry name" value="O-SUCCINYLBENZOATE SYNTHASE-RELATED"/>
    <property type="match status" value="1"/>
</dbReference>